<keyword evidence="2 4" id="KW-0863">Zinc-finger</keyword>
<keyword evidence="1" id="KW-0479">Metal-binding</keyword>
<proteinExistence type="predicted"/>
<sequence length="241" mass="27368">MASIAIHQFGKAIDGFHNCRYSVSEYLDHPEQQVASIKELEFPERGFVVDLRDGQKSCQCGQFQEHGVPCTHVLAFTRSIEKDAQELVPYCLTVPALRACYAENFPPLGIDIPALPDNQGYACFAPDLKRAKGRPRKRRVRLGDYRKRLGKRRQREILQQIERFYAVPLEVEEPRQLRLLPGRESSQHVRKEIFGRLGIVNAEFLCVAYANNRDIMLLDAGIDQLLGSLTVEVAVSHTFSS</sequence>
<organism evidence="6 7">
    <name type="scientific">Ascobolus immersus RN42</name>
    <dbReference type="NCBI Taxonomy" id="1160509"/>
    <lineage>
        <taxon>Eukaryota</taxon>
        <taxon>Fungi</taxon>
        <taxon>Dikarya</taxon>
        <taxon>Ascomycota</taxon>
        <taxon>Pezizomycotina</taxon>
        <taxon>Pezizomycetes</taxon>
        <taxon>Pezizales</taxon>
        <taxon>Ascobolaceae</taxon>
        <taxon>Ascobolus</taxon>
    </lineage>
</organism>
<evidence type="ECO:0000256" key="2">
    <source>
        <dbReference type="ARBA" id="ARBA00022771"/>
    </source>
</evidence>
<dbReference type="EMBL" id="ML119652">
    <property type="protein sequence ID" value="RPA85882.1"/>
    <property type="molecule type" value="Genomic_DNA"/>
</dbReference>
<evidence type="ECO:0000256" key="4">
    <source>
        <dbReference type="PROSITE-ProRule" id="PRU00325"/>
    </source>
</evidence>
<name>A0A3N4IIB8_ASCIM</name>
<evidence type="ECO:0000256" key="3">
    <source>
        <dbReference type="ARBA" id="ARBA00022833"/>
    </source>
</evidence>
<protein>
    <recommendedName>
        <fullName evidence="5">SWIM-type domain-containing protein</fullName>
    </recommendedName>
</protein>
<evidence type="ECO:0000259" key="5">
    <source>
        <dbReference type="PROSITE" id="PS50966"/>
    </source>
</evidence>
<dbReference type="InterPro" id="IPR006564">
    <property type="entry name" value="Znf_PMZ"/>
</dbReference>
<dbReference type="GO" id="GO:0008270">
    <property type="term" value="F:zinc ion binding"/>
    <property type="evidence" value="ECO:0007669"/>
    <property type="project" value="UniProtKB-KW"/>
</dbReference>
<evidence type="ECO:0000256" key="1">
    <source>
        <dbReference type="ARBA" id="ARBA00022723"/>
    </source>
</evidence>
<accession>A0A3N4IIB8</accession>
<dbReference type="PROSITE" id="PS50966">
    <property type="entry name" value="ZF_SWIM"/>
    <property type="match status" value="1"/>
</dbReference>
<dbReference type="InterPro" id="IPR007527">
    <property type="entry name" value="Znf_SWIM"/>
</dbReference>
<evidence type="ECO:0000313" key="7">
    <source>
        <dbReference type="Proteomes" id="UP000275078"/>
    </source>
</evidence>
<dbReference type="AlphaFoldDB" id="A0A3N4IIB8"/>
<dbReference type="OrthoDB" id="1111462at2759"/>
<dbReference type="SMART" id="SM00575">
    <property type="entry name" value="ZnF_PMZ"/>
    <property type="match status" value="1"/>
</dbReference>
<gene>
    <name evidence="6" type="ORF">BJ508DRAFT_302698</name>
</gene>
<evidence type="ECO:0000313" key="6">
    <source>
        <dbReference type="EMBL" id="RPA85882.1"/>
    </source>
</evidence>
<dbReference type="Pfam" id="PF04434">
    <property type="entry name" value="SWIM"/>
    <property type="match status" value="1"/>
</dbReference>
<keyword evidence="7" id="KW-1185">Reference proteome</keyword>
<dbReference type="Proteomes" id="UP000275078">
    <property type="component" value="Unassembled WGS sequence"/>
</dbReference>
<keyword evidence="3" id="KW-0862">Zinc</keyword>
<reference evidence="6 7" key="1">
    <citation type="journal article" date="2018" name="Nat. Ecol. Evol.">
        <title>Pezizomycetes genomes reveal the molecular basis of ectomycorrhizal truffle lifestyle.</title>
        <authorList>
            <person name="Murat C."/>
            <person name="Payen T."/>
            <person name="Noel B."/>
            <person name="Kuo A."/>
            <person name="Morin E."/>
            <person name="Chen J."/>
            <person name="Kohler A."/>
            <person name="Krizsan K."/>
            <person name="Balestrini R."/>
            <person name="Da Silva C."/>
            <person name="Montanini B."/>
            <person name="Hainaut M."/>
            <person name="Levati E."/>
            <person name="Barry K.W."/>
            <person name="Belfiori B."/>
            <person name="Cichocki N."/>
            <person name="Clum A."/>
            <person name="Dockter R.B."/>
            <person name="Fauchery L."/>
            <person name="Guy J."/>
            <person name="Iotti M."/>
            <person name="Le Tacon F."/>
            <person name="Lindquist E.A."/>
            <person name="Lipzen A."/>
            <person name="Malagnac F."/>
            <person name="Mello A."/>
            <person name="Molinier V."/>
            <person name="Miyauchi S."/>
            <person name="Poulain J."/>
            <person name="Riccioni C."/>
            <person name="Rubini A."/>
            <person name="Sitrit Y."/>
            <person name="Splivallo R."/>
            <person name="Traeger S."/>
            <person name="Wang M."/>
            <person name="Zifcakova L."/>
            <person name="Wipf D."/>
            <person name="Zambonelli A."/>
            <person name="Paolocci F."/>
            <person name="Nowrousian M."/>
            <person name="Ottonello S."/>
            <person name="Baldrian P."/>
            <person name="Spatafora J.W."/>
            <person name="Henrissat B."/>
            <person name="Nagy L.G."/>
            <person name="Aury J.M."/>
            <person name="Wincker P."/>
            <person name="Grigoriev I.V."/>
            <person name="Bonfante P."/>
            <person name="Martin F.M."/>
        </authorList>
    </citation>
    <scope>NUCLEOTIDE SEQUENCE [LARGE SCALE GENOMIC DNA]</scope>
    <source>
        <strain evidence="6 7">RN42</strain>
    </source>
</reference>
<feature type="domain" description="SWIM-type" evidence="5">
    <location>
        <begin position="47"/>
        <end position="81"/>
    </location>
</feature>